<dbReference type="SUPFAM" id="SSF46785">
    <property type="entry name" value="Winged helix' DNA-binding domain"/>
    <property type="match status" value="2"/>
</dbReference>
<dbReference type="GO" id="GO:0006270">
    <property type="term" value="P:DNA replication initiation"/>
    <property type="evidence" value="ECO:0007669"/>
    <property type="project" value="InterPro"/>
</dbReference>
<evidence type="ECO:0000256" key="1">
    <source>
        <dbReference type="ARBA" id="ARBA00038283"/>
    </source>
</evidence>
<dbReference type="InterPro" id="IPR036390">
    <property type="entry name" value="WH_DNA-bd_sf"/>
</dbReference>
<protein>
    <recommendedName>
        <fullName evidence="2">Initiator Rep protein WH1 domain-containing protein</fullName>
    </recommendedName>
</protein>
<reference evidence="3 4" key="1">
    <citation type="journal article" date="2012" name="J. Bacteriol.">
        <title>Genome sequences of type strains of seven species of the marine bacterium Pseudoalteromonas.</title>
        <authorList>
            <person name="Xie B.B."/>
            <person name="Shu Y.L."/>
            <person name="Qin Q.L."/>
            <person name="Rong J.C."/>
            <person name="Zhang X.Y."/>
            <person name="Chen X.L."/>
            <person name="Shi M."/>
            <person name="He H.L."/>
            <person name="Zhou B.C."/>
            <person name="Zhang Y.Z."/>
        </authorList>
    </citation>
    <scope>NUCLEOTIDE SEQUENCE [LARGE SCALE GENOMIC DNA]</scope>
    <source>
        <strain evidence="3 4">A 37-1-2</strain>
        <plasmid evidence="3 4">unnamed</plasmid>
    </source>
</reference>
<keyword evidence="3" id="KW-0614">Plasmid</keyword>
<accession>A0A290SAS3</accession>
<dbReference type="InterPro" id="IPR000525">
    <property type="entry name" value="Initiator_Rep_WH1"/>
</dbReference>
<comment type="similarity">
    <text evidence="1">Belongs to the initiator RepB protein family.</text>
</comment>
<proteinExistence type="inferred from homology"/>
<sequence length="384" mass="44142">MSNMCNLVKTPRICHQLANTVSTLEEEMSIDEKKKVVSRDSLPKHIKKSHQIVFSRQDLSAREADIFALMIATMKESDWVGTTPKYEFSASQLSNWLNIAPKHIATYLNPVAMRLSRYSVGIKTEDGNGEIEFDYKPIFKNISYKNRTFTMIPNDLLKSEFIEYKQGFALINTTSFLCIKQEYAKRLYEILSRFKEPGYEMHLIKLDELKGLFGLYDEKGNLKSDKLSFKNNGVFMQRCIRSSIDILKANPTTNKELLFYESANGEVGYELKKQGNKIIAIKFLMSWITKGNIEEFNERDAITTIKKLELKRQQLKSEGNGKKLSTAELKLLLSAYNYTGNEKLSNKIATTLIERRNNRAEQASSKEEIDIANKLTIDNLDIPY</sequence>
<dbReference type="AlphaFoldDB" id="A0A290SAS3"/>
<feature type="domain" description="Initiator Rep protein WH1" evidence="2">
    <location>
        <begin position="46"/>
        <end position="192"/>
    </location>
</feature>
<dbReference type="KEGG" id="part:PARC_p0134"/>
<dbReference type="InterPro" id="IPR036388">
    <property type="entry name" value="WH-like_DNA-bd_sf"/>
</dbReference>
<dbReference type="GO" id="GO:0003887">
    <property type="term" value="F:DNA-directed DNA polymerase activity"/>
    <property type="evidence" value="ECO:0007669"/>
    <property type="project" value="InterPro"/>
</dbReference>
<dbReference type="EMBL" id="CP011027">
    <property type="protein sequence ID" value="ATC89082.1"/>
    <property type="molecule type" value="Genomic_DNA"/>
</dbReference>
<evidence type="ECO:0000259" key="2">
    <source>
        <dbReference type="Pfam" id="PF01051"/>
    </source>
</evidence>
<evidence type="ECO:0000313" key="4">
    <source>
        <dbReference type="Proteomes" id="UP000016505"/>
    </source>
</evidence>
<geneLocation type="plasmid" evidence="3">
    <name>unnamed</name>
</geneLocation>
<evidence type="ECO:0000313" key="3">
    <source>
        <dbReference type="EMBL" id="ATC89082.1"/>
    </source>
</evidence>
<dbReference type="Pfam" id="PF01051">
    <property type="entry name" value="Rep3_N"/>
    <property type="match status" value="1"/>
</dbReference>
<dbReference type="Proteomes" id="UP000016505">
    <property type="component" value="Plasmid unnamed"/>
</dbReference>
<name>A0A290SAS3_9GAMM</name>
<gene>
    <name evidence="3" type="ORF">PARC_p0134</name>
</gene>
<dbReference type="Gene3D" id="1.10.10.10">
    <property type="entry name" value="Winged helix-like DNA-binding domain superfamily/Winged helix DNA-binding domain"/>
    <property type="match status" value="2"/>
</dbReference>
<organism evidence="3 4">
    <name type="scientific">Pseudoalteromonas arctica A 37-1-2</name>
    <dbReference type="NCBI Taxonomy" id="1117313"/>
    <lineage>
        <taxon>Bacteria</taxon>
        <taxon>Pseudomonadati</taxon>
        <taxon>Pseudomonadota</taxon>
        <taxon>Gammaproteobacteria</taxon>
        <taxon>Alteromonadales</taxon>
        <taxon>Pseudoalteromonadaceae</taxon>
        <taxon>Pseudoalteromonas</taxon>
    </lineage>
</organism>